<reference evidence="3 4" key="1">
    <citation type="submission" date="2018-09" db="EMBL/GenBank/DDBJ databases">
        <title>Genome sequencing of strain 2DFW10M-5.</title>
        <authorList>
            <person name="Heo J."/>
            <person name="Kim S.-J."/>
            <person name="Kwon S.-W."/>
        </authorList>
    </citation>
    <scope>NUCLEOTIDE SEQUENCE [LARGE SCALE GENOMIC DNA]</scope>
    <source>
        <strain evidence="3 4">2DFW10M-5</strain>
    </source>
</reference>
<dbReference type="KEGG" id="gry:D7I44_08695"/>
<sequence>MVKQVNIHEAKTHFSRLVEDVEAGETIVIARAGKPVAQLTKFTDRPSLPRLGGLEWLGRDPDAMFTPEIEAEVKALFDQSEIFPSEDPS</sequence>
<dbReference type="Pfam" id="PF02604">
    <property type="entry name" value="PhdYeFM_antitox"/>
    <property type="match status" value="1"/>
</dbReference>
<name>A0A387BWW3_9MICO</name>
<dbReference type="PANTHER" id="PTHR35377:SF4">
    <property type="entry name" value="PREVENT-HOST-DEATH FAMILY PROTEIN"/>
    <property type="match status" value="1"/>
</dbReference>
<dbReference type="InterPro" id="IPR036165">
    <property type="entry name" value="YefM-like_sf"/>
</dbReference>
<dbReference type="OrthoDB" id="33091at2"/>
<evidence type="ECO:0000313" key="3">
    <source>
        <dbReference type="EMBL" id="AYG05337.1"/>
    </source>
</evidence>
<accession>A0A387BWW3</accession>
<dbReference type="SUPFAM" id="SSF143120">
    <property type="entry name" value="YefM-like"/>
    <property type="match status" value="1"/>
</dbReference>
<comment type="function">
    <text evidence="2">Antitoxin component of a type II toxin-antitoxin (TA) system.</text>
</comment>
<dbReference type="InterPro" id="IPR051416">
    <property type="entry name" value="phD-YefM_TA_antitoxins"/>
</dbReference>
<evidence type="ECO:0000256" key="1">
    <source>
        <dbReference type="ARBA" id="ARBA00009981"/>
    </source>
</evidence>
<comment type="similarity">
    <text evidence="1 2">Belongs to the phD/YefM antitoxin family.</text>
</comment>
<organism evidence="3 4">
    <name type="scientific">Gryllotalpicola protaetiae</name>
    <dbReference type="NCBI Taxonomy" id="2419771"/>
    <lineage>
        <taxon>Bacteria</taxon>
        <taxon>Bacillati</taxon>
        <taxon>Actinomycetota</taxon>
        <taxon>Actinomycetes</taxon>
        <taxon>Micrococcales</taxon>
        <taxon>Microbacteriaceae</taxon>
        <taxon>Gryllotalpicola</taxon>
    </lineage>
</organism>
<evidence type="ECO:0000313" key="4">
    <source>
        <dbReference type="Proteomes" id="UP000275069"/>
    </source>
</evidence>
<keyword evidence="4" id="KW-1185">Reference proteome</keyword>
<dbReference type="AlphaFoldDB" id="A0A387BWW3"/>
<dbReference type="InterPro" id="IPR006442">
    <property type="entry name" value="Antitoxin_Phd/YefM"/>
</dbReference>
<evidence type="ECO:0000256" key="2">
    <source>
        <dbReference type="RuleBase" id="RU362080"/>
    </source>
</evidence>
<dbReference type="Gene3D" id="3.40.1620.10">
    <property type="entry name" value="YefM-like domain"/>
    <property type="match status" value="1"/>
</dbReference>
<dbReference type="NCBIfam" id="TIGR01552">
    <property type="entry name" value="phd_fam"/>
    <property type="match status" value="1"/>
</dbReference>
<proteinExistence type="inferred from homology"/>
<protein>
    <recommendedName>
        <fullName evidence="2">Antitoxin</fullName>
    </recommendedName>
</protein>
<dbReference type="Proteomes" id="UP000275069">
    <property type="component" value="Chromosome"/>
</dbReference>
<dbReference type="PANTHER" id="PTHR35377">
    <property type="entry name" value="ANTITOXIN VAPB49-RELATED-RELATED"/>
    <property type="match status" value="1"/>
</dbReference>
<gene>
    <name evidence="3" type="ORF">D7I44_08695</name>
</gene>
<dbReference type="EMBL" id="CP032624">
    <property type="protein sequence ID" value="AYG05337.1"/>
    <property type="molecule type" value="Genomic_DNA"/>
</dbReference>